<feature type="domain" description="PTS EIIC type-1" evidence="14">
    <location>
        <begin position="3"/>
        <end position="418"/>
    </location>
</feature>
<feature type="transmembrane region" description="Helical" evidence="12">
    <location>
        <begin position="127"/>
        <end position="151"/>
    </location>
</feature>
<evidence type="ECO:0000256" key="3">
    <source>
        <dbReference type="ARBA" id="ARBA00022475"/>
    </source>
</evidence>
<dbReference type="SUPFAM" id="SSF55604">
    <property type="entry name" value="Glucose permease domain IIB"/>
    <property type="match status" value="1"/>
</dbReference>
<dbReference type="GO" id="GO:0016301">
    <property type="term" value="F:kinase activity"/>
    <property type="evidence" value="ECO:0007669"/>
    <property type="project" value="UniProtKB-KW"/>
</dbReference>
<evidence type="ECO:0000256" key="8">
    <source>
        <dbReference type="ARBA" id="ARBA00022777"/>
    </source>
</evidence>
<dbReference type="Proteomes" id="UP001179647">
    <property type="component" value="Chromosome"/>
</dbReference>
<protein>
    <submittedName>
        <fullName evidence="15">PTS transporter subunit EIIC</fullName>
    </submittedName>
</protein>
<evidence type="ECO:0000256" key="9">
    <source>
        <dbReference type="ARBA" id="ARBA00022989"/>
    </source>
</evidence>
<feature type="transmembrane region" description="Helical" evidence="12">
    <location>
        <begin position="384"/>
        <end position="406"/>
    </location>
</feature>
<evidence type="ECO:0000256" key="4">
    <source>
        <dbReference type="ARBA" id="ARBA00022597"/>
    </source>
</evidence>
<reference evidence="15" key="1">
    <citation type="submission" date="2022-10" db="EMBL/GenBank/DDBJ databases">
        <title>Vagococcus sp. isolated from poultry meat.</title>
        <authorList>
            <person name="Johansson P."/>
            <person name="Bjorkroth J."/>
        </authorList>
    </citation>
    <scope>NUCLEOTIDE SEQUENCE</scope>
    <source>
        <strain evidence="15">STAA11</strain>
    </source>
</reference>
<dbReference type="InterPro" id="IPR003352">
    <property type="entry name" value="PTS_EIIC"/>
</dbReference>
<evidence type="ECO:0000256" key="1">
    <source>
        <dbReference type="ARBA" id="ARBA00004651"/>
    </source>
</evidence>
<evidence type="ECO:0000256" key="12">
    <source>
        <dbReference type="SAM" id="Phobius"/>
    </source>
</evidence>
<dbReference type="EMBL" id="CP110232">
    <property type="protein sequence ID" value="WEG73055.1"/>
    <property type="molecule type" value="Genomic_DNA"/>
</dbReference>
<keyword evidence="10 12" id="KW-0472">Membrane</keyword>
<keyword evidence="5" id="KW-0808">Transferase</keyword>
<keyword evidence="8" id="KW-0418">Kinase</keyword>
<dbReference type="Pfam" id="PF00367">
    <property type="entry name" value="PTS_EIIB"/>
    <property type="match status" value="1"/>
</dbReference>
<dbReference type="InterPro" id="IPR050429">
    <property type="entry name" value="PTS_Glucose_EIICBA"/>
</dbReference>
<dbReference type="PROSITE" id="PS01035">
    <property type="entry name" value="PTS_EIIB_TYPE_1_CYS"/>
    <property type="match status" value="1"/>
</dbReference>
<feature type="transmembrane region" description="Helical" evidence="12">
    <location>
        <begin position="54"/>
        <end position="75"/>
    </location>
</feature>
<feature type="transmembrane region" description="Helical" evidence="12">
    <location>
        <begin position="198"/>
        <end position="220"/>
    </location>
</feature>
<dbReference type="GO" id="GO:0090563">
    <property type="term" value="F:protein-phosphocysteine-sugar phosphotransferase activity"/>
    <property type="evidence" value="ECO:0007669"/>
    <property type="project" value="TreeGrafter"/>
</dbReference>
<sequence length="526" mass="57449">MKEKVVTKLQQFSKAMIGPVLFLPIIGLGIAATSVMTNTAFVTEGSVVYIAGKFVSSLLWAVMNNLSFFFCVGIAMGMARKKKAEAAFVATMTFFMFLSGNNTWLTLTNKLADGLSNADLYGTGQTFVFGFKVTDMGVFLGIILGIIVAYIHNKYIDKEFEGALSIYGNSKFVLICLLPIIGALAIGVTYVWPFIQNGITAMTGFMNSAGAFGVFLYGFLNRFLVPTGLHHLIWSPFVFSSVGGQMVINGDMYVGAKPIFLAEIADPSILTLDPSARFLVYGMVKIFGILGVALAFYRTAYPKNKAKVKTTILPSAITSFLVGITEPLEFMFIFTAPILWLVYSVIDGFFQMLAYLAGVRISATNGIIDFIVYNIPAGADRTKWIIFVGLGLLEILVMYGAFKFLITKFNMKTPGRENDVPELVDGDKAYLEVDTPDIKNEGDSAPINLGQEIIYALGGPQNILSVENCFTRLRVDVVDDSVIDEGKLMKTGAAGVVLKPNHVQVVYGMKINSIRTLVDEELNISE</sequence>
<gene>
    <name evidence="15" type="ORF">OL234_08810</name>
</gene>
<dbReference type="AlphaFoldDB" id="A0AAF0CUC0"/>
<evidence type="ECO:0000313" key="16">
    <source>
        <dbReference type="Proteomes" id="UP001179647"/>
    </source>
</evidence>
<feature type="transmembrane region" description="Helical" evidence="12">
    <location>
        <begin position="232"/>
        <end position="248"/>
    </location>
</feature>
<name>A0AAF0CUC0_9ENTE</name>
<dbReference type="Gene3D" id="3.30.1360.60">
    <property type="entry name" value="Glucose permease domain IIB"/>
    <property type="match status" value="1"/>
</dbReference>
<keyword evidence="2" id="KW-0813">Transport</keyword>
<dbReference type="GO" id="GO:0005886">
    <property type="term" value="C:plasma membrane"/>
    <property type="evidence" value="ECO:0007669"/>
    <property type="project" value="UniProtKB-SubCell"/>
</dbReference>
<feature type="active site" description="Phosphocysteine intermediate; for EIIB activity" evidence="11">
    <location>
        <position position="469"/>
    </location>
</feature>
<feature type="transmembrane region" description="Helical" evidence="12">
    <location>
        <begin position="87"/>
        <end position="107"/>
    </location>
</feature>
<keyword evidence="16" id="KW-1185">Reference proteome</keyword>
<dbReference type="PROSITE" id="PS51098">
    <property type="entry name" value="PTS_EIIB_TYPE_1"/>
    <property type="match status" value="1"/>
</dbReference>
<evidence type="ECO:0000256" key="11">
    <source>
        <dbReference type="PROSITE-ProRule" id="PRU00421"/>
    </source>
</evidence>
<accession>A0AAF0CUC0</accession>
<dbReference type="Pfam" id="PF02378">
    <property type="entry name" value="PTS_EIIC"/>
    <property type="match status" value="1"/>
</dbReference>
<dbReference type="InterPro" id="IPR013013">
    <property type="entry name" value="PTS_EIIC_1"/>
</dbReference>
<keyword evidence="3" id="KW-1003">Cell membrane</keyword>
<feature type="transmembrane region" description="Helical" evidence="12">
    <location>
        <begin position="278"/>
        <end position="296"/>
    </location>
</feature>
<dbReference type="PANTHER" id="PTHR30009">
    <property type="entry name" value="CYTOCHROME C-TYPE SYNTHESIS PROTEIN AND PTS TRANSMEMBRANE COMPONENT"/>
    <property type="match status" value="1"/>
</dbReference>
<evidence type="ECO:0000259" key="14">
    <source>
        <dbReference type="PROSITE" id="PS51103"/>
    </source>
</evidence>
<keyword evidence="9 12" id="KW-1133">Transmembrane helix</keyword>
<keyword evidence="4" id="KW-0762">Sugar transport</keyword>
<dbReference type="GO" id="GO:0008982">
    <property type="term" value="F:protein-N(PI)-phosphohistidine-sugar phosphotransferase activity"/>
    <property type="evidence" value="ECO:0007669"/>
    <property type="project" value="InterPro"/>
</dbReference>
<dbReference type="InterPro" id="IPR036878">
    <property type="entry name" value="Glu_permease_IIB"/>
</dbReference>
<evidence type="ECO:0000256" key="6">
    <source>
        <dbReference type="ARBA" id="ARBA00022683"/>
    </source>
</evidence>
<comment type="subcellular location">
    <subcellularLocation>
        <location evidence="1">Cell membrane</location>
        <topology evidence="1">Multi-pass membrane protein</topology>
    </subcellularLocation>
</comment>
<dbReference type="PANTHER" id="PTHR30009:SF24">
    <property type="entry name" value="PTS SYSTEM, IIBC COMPONENT"/>
    <property type="match status" value="1"/>
</dbReference>
<dbReference type="KEGG" id="vie:OL234_08810"/>
<feature type="transmembrane region" description="Helical" evidence="12">
    <location>
        <begin position="20"/>
        <end position="42"/>
    </location>
</feature>
<evidence type="ECO:0000256" key="7">
    <source>
        <dbReference type="ARBA" id="ARBA00022692"/>
    </source>
</evidence>
<evidence type="ECO:0000259" key="13">
    <source>
        <dbReference type="PROSITE" id="PS51098"/>
    </source>
</evidence>
<evidence type="ECO:0000313" key="15">
    <source>
        <dbReference type="EMBL" id="WEG73055.1"/>
    </source>
</evidence>
<feature type="transmembrane region" description="Helical" evidence="12">
    <location>
        <begin position="172"/>
        <end position="192"/>
    </location>
</feature>
<evidence type="ECO:0000256" key="10">
    <source>
        <dbReference type="ARBA" id="ARBA00023136"/>
    </source>
</evidence>
<dbReference type="RefSeq" id="WP_275468857.1">
    <property type="nucleotide sequence ID" value="NZ_CP110232.1"/>
</dbReference>
<evidence type="ECO:0000256" key="2">
    <source>
        <dbReference type="ARBA" id="ARBA00022448"/>
    </source>
</evidence>
<dbReference type="GO" id="GO:0009401">
    <property type="term" value="P:phosphoenolpyruvate-dependent sugar phosphotransferase system"/>
    <property type="evidence" value="ECO:0007669"/>
    <property type="project" value="UniProtKB-KW"/>
</dbReference>
<evidence type="ECO:0000256" key="5">
    <source>
        <dbReference type="ARBA" id="ARBA00022679"/>
    </source>
</evidence>
<keyword evidence="7 12" id="KW-0812">Transmembrane</keyword>
<dbReference type="InterPro" id="IPR001996">
    <property type="entry name" value="PTS_IIB_1"/>
</dbReference>
<organism evidence="15 16">
    <name type="scientific">Vagococcus intermedius</name>
    <dbReference type="NCBI Taxonomy" id="2991418"/>
    <lineage>
        <taxon>Bacteria</taxon>
        <taxon>Bacillati</taxon>
        <taxon>Bacillota</taxon>
        <taxon>Bacilli</taxon>
        <taxon>Lactobacillales</taxon>
        <taxon>Enterococcaceae</taxon>
        <taxon>Vagococcus</taxon>
    </lineage>
</organism>
<proteinExistence type="predicted"/>
<dbReference type="InterPro" id="IPR018113">
    <property type="entry name" value="PTrfase_EIIB_Cys"/>
</dbReference>
<dbReference type="NCBIfam" id="TIGR00826">
    <property type="entry name" value="EIIB_glc"/>
    <property type="match status" value="1"/>
</dbReference>
<feature type="domain" description="PTS EIIB type-1" evidence="13">
    <location>
        <begin position="447"/>
        <end position="526"/>
    </location>
</feature>
<feature type="transmembrane region" description="Helical" evidence="12">
    <location>
        <begin position="330"/>
        <end position="346"/>
    </location>
</feature>
<keyword evidence="6" id="KW-0598">Phosphotransferase system</keyword>
<dbReference type="PROSITE" id="PS51103">
    <property type="entry name" value="PTS_EIIC_TYPE_1"/>
    <property type="match status" value="1"/>
</dbReference>